<dbReference type="GO" id="GO:0019202">
    <property type="term" value="F:amino acid kinase activity"/>
    <property type="evidence" value="ECO:0007669"/>
    <property type="project" value="TreeGrafter"/>
</dbReference>
<dbReference type="InterPro" id="IPR050249">
    <property type="entry name" value="Pseudomonas-type_ThrB"/>
</dbReference>
<reference evidence="3 4" key="1">
    <citation type="submission" date="2020-08" db="EMBL/GenBank/DDBJ databases">
        <title>Cohnella phylogeny.</title>
        <authorList>
            <person name="Dunlap C."/>
        </authorList>
    </citation>
    <scope>NUCLEOTIDE SEQUENCE [LARGE SCALE GENOMIC DNA]</scope>
    <source>
        <strain evidence="3 4">DSM 25241</strain>
    </source>
</reference>
<feature type="domain" description="Aminoglycoside phosphotransferase" evidence="2">
    <location>
        <begin position="22"/>
        <end position="260"/>
    </location>
</feature>
<dbReference type="InterPro" id="IPR002575">
    <property type="entry name" value="Aminoglycoside_PTrfase"/>
</dbReference>
<dbReference type="PANTHER" id="PTHR21064">
    <property type="entry name" value="AMINOGLYCOSIDE PHOSPHOTRANSFERASE DOMAIN-CONTAINING PROTEIN-RELATED"/>
    <property type="match status" value="1"/>
</dbReference>
<name>A0A841T4M2_9BACL</name>
<protein>
    <submittedName>
        <fullName evidence="3">Phosphotransferase</fullName>
    </submittedName>
</protein>
<dbReference type="SUPFAM" id="SSF56112">
    <property type="entry name" value="Protein kinase-like (PK-like)"/>
    <property type="match status" value="1"/>
</dbReference>
<keyword evidence="4" id="KW-1185">Reference proteome</keyword>
<dbReference type="RefSeq" id="WP_185122218.1">
    <property type="nucleotide sequence ID" value="NZ_JACJVQ010000019.1"/>
</dbReference>
<comment type="similarity">
    <text evidence="1">Belongs to the pseudomonas-type ThrB family.</text>
</comment>
<organism evidence="3 4">
    <name type="scientific">Cohnella thailandensis</name>
    <dbReference type="NCBI Taxonomy" id="557557"/>
    <lineage>
        <taxon>Bacteria</taxon>
        <taxon>Bacillati</taxon>
        <taxon>Bacillota</taxon>
        <taxon>Bacilli</taxon>
        <taxon>Bacillales</taxon>
        <taxon>Paenibacillaceae</taxon>
        <taxon>Cohnella</taxon>
    </lineage>
</organism>
<dbReference type="EMBL" id="JACJVQ010000019">
    <property type="protein sequence ID" value="MBB6637030.1"/>
    <property type="molecule type" value="Genomic_DNA"/>
</dbReference>
<evidence type="ECO:0000313" key="3">
    <source>
        <dbReference type="EMBL" id="MBB6637030.1"/>
    </source>
</evidence>
<evidence type="ECO:0000313" key="4">
    <source>
        <dbReference type="Proteomes" id="UP000535838"/>
    </source>
</evidence>
<dbReference type="Gene3D" id="3.30.200.20">
    <property type="entry name" value="Phosphorylase Kinase, domain 1"/>
    <property type="match status" value="1"/>
</dbReference>
<gene>
    <name evidence="3" type="ORF">H7B67_23115</name>
</gene>
<evidence type="ECO:0000256" key="1">
    <source>
        <dbReference type="ARBA" id="ARBA00038240"/>
    </source>
</evidence>
<comment type="caution">
    <text evidence="3">The sequence shown here is derived from an EMBL/GenBank/DDBJ whole genome shotgun (WGS) entry which is preliminary data.</text>
</comment>
<dbReference type="Proteomes" id="UP000535838">
    <property type="component" value="Unassembled WGS sequence"/>
</dbReference>
<dbReference type="Gene3D" id="3.90.1200.10">
    <property type="match status" value="1"/>
</dbReference>
<dbReference type="PANTHER" id="PTHR21064:SF6">
    <property type="entry name" value="AMINOGLYCOSIDE PHOSPHOTRANSFERASE DOMAIN-CONTAINING PROTEIN"/>
    <property type="match status" value="1"/>
</dbReference>
<dbReference type="InterPro" id="IPR011009">
    <property type="entry name" value="Kinase-like_dom_sf"/>
</dbReference>
<accession>A0A841T4M2</accession>
<dbReference type="Pfam" id="PF01636">
    <property type="entry name" value="APH"/>
    <property type="match status" value="1"/>
</dbReference>
<evidence type="ECO:0000259" key="2">
    <source>
        <dbReference type="Pfam" id="PF01636"/>
    </source>
</evidence>
<keyword evidence="3" id="KW-0808">Transferase</keyword>
<dbReference type="AlphaFoldDB" id="A0A841T4M2"/>
<proteinExistence type="inferred from homology"/>
<sequence length="331" mass="37411">MPYSFILNHYFGDVPYVLSEGASGYNNTTRYIDSRGERFVLRIYETHRDSAKIRFEHAVLMKLAELDLPFQSPRPVVDRDGASFLCLEDGRFACLFRYMEGVRPNSRERAVAGAVGDTVGRLSRALSEIEPEQAPEYPPYYEMDLAHPSCSLDTIRSFSEQPPPEFADLAVQLQEVLAELERFRTFLPGLRRLPHQLVHGDVNDSNLLAETGNKERIRAVLDFEFCTNDLRAMEPAVVLSGMLEGEGSRETIPAFLAGFSAIVRLTEPEAEAIPLLIKLRKLDVFVHFLGRYLDGVDGPAVLREQIEDAAQGLTKLRGMEERLRDWCRALS</sequence>